<keyword evidence="4" id="KW-1185">Reference proteome</keyword>
<proteinExistence type="inferred from homology"/>
<protein>
    <recommendedName>
        <fullName evidence="2">Ribosomal silencing factor RsfS</fullName>
    </recommendedName>
</protein>
<dbReference type="InterPro" id="IPR004394">
    <property type="entry name" value="Iojap/RsfS/C7orf30"/>
</dbReference>
<comment type="subunit">
    <text evidence="2">Interacts with ribosomal protein uL14 (rplN).</text>
</comment>
<reference evidence="4" key="1">
    <citation type="submission" date="2019-09" db="EMBL/GenBank/DDBJ databases">
        <authorList>
            <person name="Jung D.-H."/>
        </authorList>
    </citation>
    <scope>NUCLEOTIDE SEQUENCE [LARGE SCALE GENOMIC DNA]</scope>
    <source>
        <strain evidence="4">JA-25</strain>
    </source>
</reference>
<dbReference type="PANTHER" id="PTHR21043:SF0">
    <property type="entry name" value="MITOCHONDRIAL ASSEMBLY OF RIBOSOMAL LARGE SUBUNIT PROTEIN 1"/>
    <property type="match status" value="1"/>
</dbReference>
<keyword evidence="2" id="KW-0810">Translation regulation</keyword>
<dbReference type="InterPro" id="IPR043519">
    <property type="entry name" value="NT_sf"/>
</dbReference>
<dbReference type="Gene3D" id="3.30.460.10">
    <property type="entry name" value="Beta Polymerase, domain 2"/>
    <property type="match status" value="1"/>
</dbReference>
<comment type="subcellular location">
    <subcellularLocation>
        <location evidence="2">Cytoplasm</location>
    </subcellularLocation>
</comment>
<keyword evidence="2" id="KW-0678">Repressor</keyword>
<reference evidence="4" key="2">
    <citation type="submission" date="2023-07" db="EMBL/GenBank/DDBJ databases">
        <authorList>
            <person name="Jung D.-H."/>
        </authorList>
    </citation>
    <scope>NUCLEOTIDE SEQUENCE [LARGE SCALE GENOMIC DNA]</scope>
    <source>
        <strain evidence="4">JA-25</strain>
    </source>
</reference>
<comment type="function">
    <text evidence="2">Functions as a ribosomal silencing factor. Interacts with ribosomal protein uL14 (rplN), blocking formation of intersubunit bridge B8. Prevents association of the 30S and 50S ribosomal subunits and the formation of functional ribosomes, thus repressing translation.</text>
</comment>
<keyword evidence="2" id="KW-0963">Cytoplasm</keyword>
<evidence type="ECO:0000313" key="3">
    <source>
        <dbReference type="EMBL" id="NID09121.1"/>
    </source>
</evidence>
<accession>A0ABX0QAU5</accession>
<gene>
    <name evidence="2 3" type="primary">rsfS</name>
    <name evidence="3" type="ORF">F7231_02970</name>
</gene>
<dbReference type="RefSeq" id="WP_085414765.1">
    <property type="nucleotide sequence ID" value="NZ_WAEL01000001.1"/>
</dbReference>
<dbReference type="PANTHER" id="PTHR21043">
    <property type="entry name" value="IOJAP SUPERFAMILY ORTHOLOG"/>
    <property type="match status" value="1"/>
</dbReference>
<evidence type="ECO:0000256" key="2">
    <source>
        <dbReference type="HAMAP-Rule" id="MF_01477"/>
    </source>
</evidence>
<comment type="caution">
    <text evidence="3">The sequence shown here is derived from an EMBL/GenBank/DDBJ whole genome shotgun (WGS) entry which is preliminary data.</text>
</comment>
<organism evidence="3 4">
    <name type="scientific">Fibrivirga algicola</name>
    <dbReference type="NCBI Taxonomy" id="2950420"/>
    <lineage>
        <taxon>Bacteria</taxon>
        <taxon>Pseudomonadati</taxon>
        <taxon>Bacteroidota</taxon>
        <taxon>Cytophagia</taxon>
        <taxon>Cytophagales</taxon>
        <taxon>Spirosomataceae</taxon>
        <taxon>Fibrivirga</taxon>
    </lineage>
</organism>
<comment type="similarity">
    <text evidence="1 2">Belongs to the Iojap/RsfS family.</text>
</comment>
<dbReference type="EMBL" id="WAEL01000001">
    <property type="protein sequence ID" value="NID09121.1"/>
    <property type="molecule type" value="Genomic_DNA"/>
</dbReference>
<sequence length="136" mass="15763">MIQNAVSAKLTELTTEQLRDLVVKGMQEKKAQDIVVMDLRNVKNAITDYFVICSGSSDTQIDAIAGSIEEEILKISRVFPTNREGKMNREWILLDYMDVVVHVFKKDRRAFYDLEQLWGDAEMTWVDNETDVFVQR</sequence>
<evidence type="ECO:0000313" key="4">
    <source>
        <dbReference type="Proteomes" id="UP000606008"/>
    </source>
</evidence>
<dbReference type="HAMAP" id="MF_01477">
    <property type="entry name" value="Iojap_RsfS"/>
    <property type="match status" value="1"/>
</dbReference>
<dbReference type="Proteomes" id="UP000606008">
    <property type="component" value="Unassembled WGS sequence"/>
</dbReference>
<dbReference type="SUPFAM" id="SSF81301">
    <property type="entry name" value="Nucleotidyltransferase"/>
    <property type="match status" value="1"/>
</dbReference>
<evidence type="ECO:0000256" key="1">
    <source>
        <dbReference type="ARBA" id="ARBA00010574"/>
    </source>
</evidence>
<dbReference type="Pfam" id="PF02410">
    <property type="entry name" value="RsfS"/>
    <property type="match status" value="1"/>
</dbReference>
<name>A0ABX0QAU5_9BACT</name>
<dbReference type="NCBIfam" id="TIGR00090">
    <property type="entry name" value="rsfS_iojap_ybeB"/>
    <property type="match status" value="1"/>
</dbReference>